<protein>
    <submittedName>
        <fullName evidence="1">Uncharacterized protein</fullName>
    </submittedName>
</protein>
<dbReference type="EMBL" id="LNCU01000107">
    <property type="protein sequence ID" value="KWV48482.1"/>
    <property type="molecule type" value="Genomic_DNA"/>
</dbReference>
<reference evidence="1 2" key="1">
    <citation type="submission" date="2015-11" db="EMBL/GenBank/DDBJ databases">
        <title>Draft Genome Sequence of the Strain BR 10303 (Bradyrhizobium sp.) isolated from nodules of Centrolobium paraense.</title>
        <authorList>
            <person name="Zelli J.E."/>
            <person name="Simoes-Araujo J.L."/>
            <person name="Barauna A.C."/>
            <person name="Silva K."/>
        </authorList>
    </citation>
    <scope>NUCLEOTIDE SEQUENCE [LARGE SCALE GENOMIC DNA]</scope>
    <source>
        <strain evidence="1 2">BR 10303</strain>
    </source>
</reference>
<proteinExistence type="predicted"/>
<keyword evidence="2" id="KW-1185">Reference proteome</keyword>
<name>A0A125Q6N4_9BRAD</name>
<dbReference type="AlphaFoldDB" id="A0A125Q6N4"/>
<accession>A0A125Q6N4</accession>
<evidence type="ECO:0000313" key="1">
    <source>
        <dbReference type="EMBL" id="KWV48482.1"/>
    </source>
</evidence>
<organism evidence="1 2">
    <name type="scientific">Bradyrhizobium macuxiense</name>
    <dbReference type="NCBI Taxonomy" id="1755647"/>
    <lineage>
        <taxon>Bacteria</taxon>
        <taxon>Pseudomonadati</taxon>
        <taxon>Pseudomonadota</taxon>
        <taxon>Alphaproteobacteria</taxon>
        <taxon>Hyphomicrobiales</taxon>
        <taxon>Nitrobacteraceae</taxon>
        <taxon>Bradyrhizobium</taxon>
    </lineage>
</organism>
<gene>
    <name evidence="1" type="ORF">AS156_18590</name>
</gene>
<dbReference type="Proteomes" id="UP000057737">
    <property type="component" value="Unassembled WGS sequence"/>
</dbReference>
<comment type="caution">
    <text evidence="1">The sequence shown here is derived from an EMBL/GenBank/DDBJ whole genome shotgun (WGS) entry which is preliminary data.</text>
</comment>
<evidence type="ECO:0000313" key="2">
    <source>
        <dbReference type="Proteomes" id="UP000057737"/>
    </source>
</evidence>
<sequence>MPSLAVRFDARKKSNRSIDDTTQVDIEHEIPIRMGGLIHWDCAGHPGVVAEHVDIAEDALSLIGRALDCIPVCDIQSNQMEIFVRAIESSRRSVEMLLANVRDDDLHAMSEEGACHPKSDATCSSGDESNLIF</sequence>